<name>A0AAV1IEU1_9CHLO</name>
<dbReference type="GO" id="GO:0051082">
    <property type="term" value="F:unfolded protein binding"/>
    <property type="evidence" value="ECO:0007669"/>
    <property type="project" value="InterPro"/>
</dbReference>
<dbReference type="PANTHER" id="PTHR12674:SF2">
    <property type="entry name" value="PREFOLDIN SUBUNIT 5"/>
    <property type="match status" value="1"/>
</dbReference>
<dbReference type="GO" id="GO:1990115">
    <property type="term" value="P:RNA polymerase III assembly"/>
    <property type="evidence" value="ECO:0007669"/>
    <property type="project" value="TreeGrafter"/>
</dbReference>
<evidence type="ECO:0000313" key="3">
    <source>
        <dbReference type="Proteomes" id="UP001314263"/>
    </source>
</evidence>
<proteinExistence type="inferred from homology"/>
<dbReference type="GO" id="GO:0016272">
    <property type="term" value="C:prefoldin complex"/>
    <property type="evidence" value="ECO:0007669"/>
    <property type="project" value="InterPro"/>
</dbReference>
<gene>
    <name evidence="2" type="ORF">CVIRNUC_007959</name>
</gene>
<dbReference type="InterPro" id="IPR004127">
    <property type="entry name" value="Prefoldin_subunit_alpha"/>
</dbReference>
<dbReference type="SUPFAM" id="SSF46579">
    <property type="entry name" value="Prefoldin"/>
    <property type="match status" value="1"/>
</dbReference>
<protein>
    <recommendedName>
        <fullName evidence="4">Prefoldin subunit 5</fullName>
    </recommendedName>
</protein>
<dbReference type="InterPro" id="IPR009053">
    <property type="entry name" value="Prefoldin"/>
</dbReference>
<accession>A0AAV1IEU1</accession>
<dbReference type="InterPro" id="IPR011599">
    <property type="entry name" value="PFD_alpha_archaea"/>
</dbReference>
<dbReference type="NCBIfam" id="TIGR00293">
    <property type="entry name" value="prefoldin subunit alpha"/>
    <property type="match status" value="1"/>
</dbReference>
<reference evidence="2 3" key="1">
    <citation type="submission" date="2023-10" db="EMBL/GenBank/DDBJ databases">
        <authorList>
            <person name="Maclean D."/>
            <person name="Macfadyen A."/>
        </authorList>
    </citation>
    <scope>NUCLEOTIDE SEQUENCE [LARGE SCALE GENOMIC DNA]</scope>
</reference>
<dbReference type="AlphaFoldDB" id="A0AAV1IEU1"/>
<dbReference type="GO" id="GO:1990113">
    <property type="term" value="P:RNA polymerase I assembly"/>
    <property type="evidence" value="ECO:0007669"/>
    <property type="project" value="TreeGrafter"/>
</dbReference>
<sequence length="150" mass="16712">MPPKEKQMIDLNTLDPQQLSMLKKEFEEELNGLMRSTMALQKAAGEFGASGQAVEALQEHREGQPVMLPLTSSVYVNGTLATKEAVLVDIGTGYYIEKSVSEGVDYCRRKVQFLKEQIDQFGLLIREKQTILTEIEGALGRAMQRTQSSS</sequence>
<dbReference type="GO" id="GO:0009409">
    <property type="term" value="P:response to cold"/>
    <property type="evidence" value="ECO:0007669"/>
    <property type="project" value="UniProtKB-ARBA"/>
</dbReference>
<dbReference type="Proteomes" id="UP001314263">
    <property type="component" value="Unassembled WGS sequence"/>
</dbReference>
<dbReference type="GO" id="GO:0005737">
    <property type="term" value="C:cytoplasm"/>
    <property type="evidence" value="ECO:0007669"/>
    <property type="project" value="TreeGrafter"/>
</dbReference>
<organism evidence="2 3">
    <name type="scientific">Coccomyxa viridis</name>
    <dbReference type="NCBI Taxonomy" id="1274662"/>
    <lineage>
        <taxon>Eukaryota</taxon>
        <taxon>Viridiplantae</taxon>
        <taxon>Chlorophyta</taxon>
        <taxon>core chlorophytes</taxon>
        <taxon>Trebouxiophyceae</taxon>
        <taxon>Trebouxiophyceae incertae sedis</taxon>
        <taxon>Coccomyxaceae</taxon>
        <taxon>Coccomyxa</taxon>
    </lineage>
</organism>
<dbReference type="GO" id="GO:0006457">
    <property type="term" value="P:protein folding"/>
    <property type="evidence" value="ECO:0007669"/>
    <property type="project" value="InterPro"/>
</dbReference>
<dbReference type="CDD" id="cd23157">
    <property type="entry name" value="Prefoldin_5"/>
    <property type="match status" value="1"/>
</dbReference>
<evidence type="ECO:0008006" key="4">
    <source>
        <dbReference type="Google" id="ProtNLM"/>
    </source>
</evidence>
<dbReference type="PANTHER" id="PTHR12674">
    <property type="entry name" value="PREFOLDIN SUBUNIT 5"/>
    <property type="match status" value="1"/>
</dbReference>
<dbReference type="GO" id="GO:1990114">
    <property type="term" value="P:RNA polymerase II core complex assembly"/>
    <property type="evidence" value="ECO:0007669"/>
    <property type="project" value="TreeGrafter"/>
</dbReference>
<dbReference type="EMBL" id="CAUYUE010000011">
    <property type="protein sequence ID" value="CAK0784755.1"/>
    <property type="molecule type" value="Genomic_DNA"/>
</dbReference>
<dbReference type="Gene3D" id="1.10.287.370">
    <property type="match status" value="1"/>
</dbReference>
<evidence type="ECO:0000313" key="2">
    <source>
        <dbReference type="EMBL" id="CAK0784755.1"/>
    </source>
</evidence>
<evidence type="ECO:0000256" key="1">
    <source>
        <dbReference type="ARBA" id="ARBA00010048"/>
    </source>
</evidence>
<comment type="similarity">
    <text evidence="1">Belongs to the prefoldin subunit alpha family.</text>
</comment>
<keyword evidence="3" id="KW-1185">Reference proteome</keyword>
<comment type="caution">
    <text evidence="2">The sequence shown here is derived from an EMBL/GenBank/DDBJ whole genome shotgun (WGS) entry which is preliminary data.</text>
</comment>
<dbReference type="Pfam" id="PF02996">
    <property type="entry name" value="Prefoldin"/>
    <property type="match status" value="1"/>
</dbReference>